<name>A0A412GVX5_9BACT</name>
<evidence type="ECO:0000256" key="3">
    <source>
        <dbReference type="ARBA" id="ARBA00022670"/>
    </source>
</evidence>
<evidence type="ECO:0000256" key="2">
    <source>
        <dbReference type="ARBA" id="ARBA00022475"/>
    </source>
</evidence>
<evidence type="ECO:0000256" key="4">
    <source>
        <dbReference type="ARBA" id="ARBA00022692"/>
    </source>
</evidence>
<comment type="pathway">
    <text evidence="9">Protein modification; lipoprotein biosynthesis (signal peptide cleavage).</text>
</comment>
<keyword evidence="11" id="KW-0449">Lipoprotein</keyword>
<dbReference type="EC" id="3.4.23.36" evidence="9"/>
<dbReference type="Proteomes" id="UP000285864">
    <property type="component" value="Unassembled WGS sequence"/>
</dbReference>
<feature type="transmembrane region" description="Helical" evidence="9">
    <location>
        <begin position="94"/>
        <end position="112"/>
    </location>
</feature>
<dbReference type="RefSeq" id="WP_118483203.1">
    <property type="nucleotide sequence ID" value="NZ_CAUBDS010000022.1"/>
</dbReference>
<evidence type="ECO:0000256" key="5">
    <source>
        <dbReference type="ARBA" id="ARBA00022750"/>
    </source>
</evidence>
<organism evidence="11 12">
    <name type="scientific">Phocaeicola coprocola</name>
    <dbReference type="NCBI Taxonomy" id="310298"/>
    <lineage>
        <taxon>Bacteria</taxon>
        <taxon>Pseudomonadati</taxon>
        <taxon>Bacteroidota</taxon>
        <taxon>Bacteroidia</taxon>
        <taxon>Bacteroidales</taxon>
        <taxon>Bacteroidaceae</taxon>
        <taxon>Phocaeicola</taxon>
    </lineage>
</organism>
<evidence type="ECO:0000313" key="11">
    <source>
        <dbReference type="EMBL" id="RGR99022.1"/>
    </source>
</evidence>
<evidence type="ECO:0000256" key="10">
    <source>
        <dbReference type="RuleBase" id="RU004181"/>
    </source>
</evidence>
<dbReference type="InterPro" id="IPR001872">
    <property type="entry name" value="Peptidase_A8"/>
</dbReference>
<keyword evidence="2 9" id="KW-1003">Cell membrane</keyword>
<dbReference type="UniPathway" id="UPA00665"/>
<dbReference type="EMBL" id="QRUU01000008">
    <property type="protein sequence ID" value="RGR99022.1"/>
    <property type="molecule type" value="Genomic_DNA"/>
</dbReference>
<dbReference type="HAMAP" id="MF_00161">
    <property type="entry name" value="LspA"/>
    <property type="match status" value="1"/>
</dbReference>
<protein>
    <recommendedName>
        <fullName evidence="9">Lipoprotein signal peptidase</fullName>
        <ecNumber evidence="9">3.4.23.36</ecNumber>
    </recommendedName>
    <alternativeName>
        <fullName evidence="9">Prolipoprotein signal peptidase</fullName>
    </alternativeName>
    <alternativeName>
        <fullName evidence="9">Signal peptidase II</fullName>
        <shortName evidence="9">SPase II</shortName>
    </alternativeName>
</protein>
<keyword evidence="3 9" id="KW-0645">Protease</keyword>
<feature type="active site" evidence="9">
    <location>
        <position position="183"/>
    </location>
</feature>
<keyword evidence="7 9" id="KW-1133">Transmembrane helix</keyword>
<keyword evidence="8 9" id="KW-0472">Membrane</keyword>
<dbReference type="NCBIfam" id="NF011369">
    <property type="entry name" value="PRK14788.1"/>
    <property type="match status" value="1"/>
</dbReference>
<comment type="caution">
    <text evidence="9">Lacks conserved residue(s) required for the propagation of feature annotation.</text>
</comment>
<evidence type="ECO:0000256" key="8">
    <source>
        <dbReference type="ARBA" id="ARBA00023136"/>
    </source>
</evidence>
<feature type="transmembrane region" description="Helical" evidence="9">
    <location>
        <begin position="65"/>
        <end position="82"/>
    </location>
</feature>
<comment type="similarity">
    <text evidence="1 9 10">Belongs to the peptidase A8 family.</text>
</comment>
<keyword evidence="4 9" id="KW-0812">Transmembrane</keyword>
<comment type="function">
    <text evidence="9">This protein specifically catalyzes the removal of signal peptides from prolipoproteins.</text>
</comment>
<comment type="caution">
    <text evidence="11">The sequence shown here is derived from an EMBL/GenBank/DDBJ whole genome shotgun (WGS) entry which is preliminary data.</text>
</comment>
<comment type="subcellular location">
    <subcellularLocation>
        <location evidence="9">Cell membrane</location>
        <topology evidence="9">Multi-pass membrane protein</topology>
    </subcellularLocation>
</comment>
<evidence type="ECO:0000313" key="12">
    <source>
        <dbReference type="Proteomes" id="UP000285864"/>
    </source>
</evidence>
<comment type="catalytic activity">
    <reaction evidence="9">
        <text>Release of signal peptides from bacterial membrane prolipoproteins. Hydrolyzes -Xaa-Yaa-Zaa-|-(S,diacylglyceryl)Cys-, in which Xaa is hydrophobic (preferably Leu), and Yaa (Ala or Ser) and Zaa (Gly or Ala) have small, neutral side chains.</text>
        <dbReference type="EC" id="3.4.23.36"/>
    </reaction>
</comment>
<keyword evidence="6 9" id="KW-0378">Hydrolase</keyword>
<dbReference type="GO" id="GO:0006508">
    <property type="term" value="P:proteolysis"/>
    <property type="evidence" value="ECO:0007669"/>
    <property type="project" value="UniProtKB-KW"/>
</dbReference>
<feature type="transmembrane region" description="Helical" evidence="9">
    <location>
        <begin position="172"/>
        <end position="197"/>
    </location>
</feature>
<dbReference type="Pfam" id="PF01252">
    <property type="entry name" value="Peptidase_A8"/>
    <property type="match status" value="1"/>
</dbReference>
<dbReference type="GO" id="GO:0004190">
    <property type="term" value="F:aspartic-type endopeptidase activity"/>
    <property type="evidence" value="ECO:0007669"/>
    <property type="project" value="UniProtKB-UniRule"/>
</dbReference>
<proteinExistence type="inferred from homology"/>
<dbReference type="GO" id="GO:0005886">
    <property type="term" value="C:plasma membrane"/>
    <property type="evidence" value="ECO:0007669"/>
    <property type="project" value="UniProtKB-SubCell"/>
</dbReference>
<sequence>MKKFLTQGRLAALIVFAVLLIDQVIKIWIKTHMYLHENIHVTDWFYIYFTENNGMAFGMEVLPKLFLTLFRIVAVVLITWYLHKITTQKEKLKTGYVVCLAFILAGAIGNIIDCVCYGEIFSESTHYQIASWVPVGQGYADWLHGRVVDMFYFPIIDTHWPEWMPFWGGERFIFFSPIFNFADAAISCGIISLLIFYSSYLGNGTHPKDSKEIKQ</sequence>
<dbReference type="PANTHER" id="PTHR33695">
    <property type="entry name" value="LIPOPROTEIN SIGNAL PEPTIDASE"/>
    <property type="match status" value="1"/>
</dbReference>
<keyword evidence="12" id="KW-1185">Reference proteome</keyword>
<dbReference type="AlphaFoldDB" id="A0A412GVX5"/>
<evidence type="ECO:0000256" key="9">
    <source>
        <dbReference type="HAMAP-Rule" id="MF_00161"/>
    </source>
</evidence>
<evidence type="ECO:0000256" key="6">
    <source>
        <dbReference type="ARBA" id="ARBA00022801"/>
    </source>
</evidence>
<evidence type="ECO:0000256" key="1">
    <source>
        <dbReference type="ARBA" id="ARBA00006139"/>
    </source>
</evidence>
<dbReference type="PANTHER" id="PTHR33695:SF1">
    <property type="entry name" value="LIPOPROTEIN SIGNAL PEPTIDASE"/>
    <property type="match status" value="1"/>
</dbReference>
<dbReference type="PRINTS" id="PR00781">
    <property type="entry name" value="LIPOSIGPTASE"/>
</dbReference>
<gene>
    <name evidence="9" type="primary">lspA</name>
    <name evidence="11" type="ORF">DWY20_02915</name>
</gene>
<feature type="active site" evidence="9">
    <location>
        <position position="149"/>
    </location>
</feature>
<reference evidence="11 12" key="1">
    <citation type="submission" date="2018-08" db="EMBL/GenBank/DDBJ databases">
        <title>A genome reference for cultivated species of the human gut microbiota.</title>
        <authorList>
            <person name="Zou Y."/>
            <person name="Xue W."/>
            <person name="Luo G."/>
        </authorList>
    </citation>
    <scope>NUCLEOTIDE SEQUENCE [LARGE SCALE GENOMIC DNA]</scope>
    <source>
        <strain evidence="11 12">AF24-2</strain>
    </source>
</reference>
<keyword evidence="5 9" id="KW-0064">Aspartyl protease</keyword>
<accession>A0A412GVX5</accession>
<evidence type="ECO:0000256" key="7">
    <source>
        <dbReference type="ARBA" id="ARBA00022989"/>
    </source>
</evidence>